<keyword evidence="3" id="KW-1185">Reference proteome</keyword>
<name>A0A061DND9_THECC</name>
<gene>
    <name evidence="2" type="ORF">TCM_002468</name>
</gene>
<sequence>MHSRCRWAMTGCRMGEKIQMKPIRQARMQESRSDSLGLLGNAPLMPMGDGWMPDGRNETNRQQARRRDGRCQMRRRF</sequence>
<reference evidence="2 3" key="1">
    <citation type="journal article" date="2013" name="Genome Biol.">
        <title>The genome sequence of the most widely cultivated cacao type and its use to identify candidate genes regulating pod color.</title>
        <authorList>
            <person name="Motamayor J.C."/>
            <person name="Mockaitis K."/>
            <person name="Schmutz J."/>
            <person name="Haiminen N."/>
            <person name="Iii D.L."/>
            <person name="Cornejo O."/>
            <person name="Findley S.D."/>
            <person name="Zheng P."/>
            <person name="Utro F."/>
            <person name="Royaert S."/>
            <person name="Saski C."/>
            <person name="Jenkins J."/>
            <person name="Podicheti R."/>
            <person name="Zhao M."/>
            <person name="Scheffler B.E."/>
            <person name="Stack J.C."/>
            <person name="Feltus F.A."/>
            <person name="Mustiga G.M."/>
            <person name="Amores F."/>
            <person name="Phillips W."/>
            <person name="Marelli J.P."/>
            <person name="May G.D."/>
            <person name="Shapiro H."/>
            <person name="Ma J."/>
            <person name="Bustamante C.D."/>
            <person name="Schnell R.J."/>
            <person name="Main D."/>
            <person name="Gilbert D."/>
            <person name="Parida L."/>
            <person name="Kuhn D.N."/>
        </authorList>
    </citation>
    <scope>NUCLEOTIDE SEQUENCE [LARGE SCALE GENOMIC DNA]</scope>
    <source>
        <strain evidence="3">cv. Matina 1-6</strain>
    </source>
</reference>
<evidence type="ECO:0000313" key="3">
    <source>
        <dbReference type="Proteomes" id="UP000026915"/>
    </source>
</evidence>
<organism evidence="2 3">
    <name type="scientific">Theobroma cacao</name>
    <name type="common">Cacao</name>
    <name type="synonym">Cocoa</name>
    <dbReference type="NCBI Taxonomy" id="3641"/>
    <lineage>
        <taxon>Eukaryota</taxon>
        <taxon>Viridiplantae</taxon>
        <taxon>Streptophyta</taxon>
        <taxon>Embryophyta</taxon>
        <taxon>Tracheophyta</taxon>
        <taxon>Spermatophyta</taxon>
        <taxon>Magnoliopsida</taxon>
        <taxon>eudicotyledons</taxon>
        <taxon>Gunneridae</taxon>
        <taxon>Pentapetalae</taxon>
        <taxon>rosids</taxon>
        <taxon>malvids</taxon>
        <taxon>Malvales</taxon>
        <taxon>Malvaceae</taxon>
        <taxon>Byttnerioideae</taxon>
        <taxon>Theobroma</taxon>
    </lineage>
</organism>
<dbReference type="EMBL" id="CM001879">
    <property type="protein sequence ID" value="EOX93591.1"/>
    <property type="molecule type" value="Genomic_DNA"/>
</dbReference>
<evidence type="ECO:0000313" key="2">
    <source>
        <dbReference type="EMBL" id="EOX93591.1"/>
    </source>
</evidence>
<dbReference type="Proteomes" id="UP000026915">
    <property type="component" value="Chromosome 1"/>
</dbReference>
<feature type="compositionally biased region" description="Basic and acidic residues" evidence="1">
    <location>
        <begin position="55"/>
        <end position="71"/>
    </location>
</feature>
<dbReference type="HOGENOM" id="CLU_2642997_0_0_1"/>
<dbReference type="AlphaFoldDB" id="A0A061DND9"/>
<dbReference type="Gramene" id="EOX93591">
    <property type="protein sequence ID" value="EOX93591"/>
    <property type="gene ID" value="TCM_002468"/>
</dbReference>
<evidence type="ECO:0000256" key="1">
    <source>
        <dbReference type="SAM" id="MobiDB-lite"/>
    </source>
</evidence>
<dbReference type="InParanoid" id="A0A061DND9"/>
<accession>A0A061DND9</accession>
<feature type="region of interest" description="Disordered" evidence="1">
    <location>
        <begin position="27"/>
        <end position="77"/>
    </location>
</feature>
<proteinExistence type="predicted"/>
<protein>
    <submittedName>
        <fullName evidence="2">Uncharacterized protein</fullName>
    </submittedName>
</protein>